<dbReference type="AlphaFoldDB" id="A0A6I4INC5"/>
<organism evidence="1 2">
    <name type="scientific">Mucilaginibacter ginkgonis</name>
    <dbReference type="NCBI Taxonomy" id="2682091"/>
    <lineage>
        <taxon>Bacteria</taxon>
        <taxon>Pseudomonadati</taxon>
        <taxon>Bacteroidota</taxon>
        <taxon>Sphingobacteriia</taxon>
        <taxon>Sphingobacteriales</taxon>
        <taxon>Sphingobacteriaceae</taxon>
        <taxon>Mucilaginibacter</taxon>
    </lineage>
</organism>
<protein>
    <submittedName>
        <fullName evidence="1">Metallophosphoesterase</fullName>
    </submittedName>
</protein>
<evidence type="ECO:0000313" key="2">
    <source>
        <dbReference type="Proteomes" id="UP000429232"/>
    </source>
</evidence>
<dbReference type="Gene3D" id="3.60.21.10">
    <property type="match status" value="1"/>
</dbReference>
<dbReference type="GO" id="GO:0016787">
    <property type="term" value="F:hydrolase activity"/>
    <property type="evidence" value="ECO:0007669"/>
    <property type="project" value="InterPro"/>
</dbReference>
<proteinExistence type="predicted"/>
<reference evidence="1 2" key="1">
    <citation type="submission" date="2020-12" db="EMBL/GenBank/DDBJ databases">
        <title>HMF7856_wgs.fasta genome submission.</title>
        <authorList>
            <person name="Kang H."/>
            <person name="Kim H."/>
            <person name="Joh K."/>
        </authorList>
    </citation>
    <scope>NUCLEOTIDE SEQUENCE [LARGE SCALE GENOMIC DNA]</scope>
    <source>
        <strain evidence="1 2">HMF7856</strain>
    </source>
</reference>
<accession>A0A6I4INC5</accession>
<evidence type="ECO:0000313" key="1">
    <source>
        <dbReference type="EMBL" id="QQL49280.1"/>
    </source>
</evidence>
<dbReference type="RefSeq" id="WP_157524398.1">
    <property type="nucleotide sequence ID" value="NZ_CP066775.1"/>
</dbReference>
<sequence>MRRFLQRLLTKPVIRLSNKLSSRPKKQLVFKALTRLYKGIITATDKKGKIIPFDPQKDKFIILSDQHKGARDFADDFALAEKNYLAALEYYYKQGFYYINLGDSEELWENLLLTVLKHNKETFEAEKKFLTKNAFTKIFGNHDLYWDNDPLAPVTLKNVYGEDVKINEGLVLRTQLKDRPLDIFMTHGHQGDLQSDGNWFSKWFVSNIWGPVQAYLRINPNTPANNDDLKTTHNVLMYEWSGKQDDTLLITGHTHQPVFASLTHIESLYLQRDKAKAANDETKLKSLDEQISRRHLKGDTAINFKGYKPTYFNSGCCCFDDGDITGIEIADGCIRLIKWEYAKGKQSKRKVLDERTLEQISAEINSEISRPAKTQKPL</sequence>
<dbReference type="Proteomes" id="UP000429232">
    <property type="component" value="Chromosome"/>
</dbReference>
<dbReference type="SUPFAM" id="SSF56300">
    <property type="entry name" value="Metallo-dependent phosphatases"/>
    <property type="match status" value="1"/>
</dbReference>
<name>A0A6I4INC5_9SPHI</name>
<keyword evidence="2" id="KW-1185">Reference proteome</keyword>
<gene>
    <name evidence="1" type="ORF">GO620_014025</name>
</gene>
<dbReference type="EMBL" id="CP066775">
    <property type="protein sequence ID" value="QQL49280.1"/>
    <property type="molecule type" value="Genomic_DNA"/>
</dbReference>
<dbReference type="KEGG" id="mgik:GO620_014025"/>
<dbReference type="InterPro" id="IPR029052">
    <property type="entry name" value="Metallo-depent_PP-like"/>
</dbReference>